<dbReference type="EMBL" id="CABVMM010000010">
    <property type="protein sequence ID" value="VVV01444.1"/>
    <property type="molecule type" value="Genomic_DNA"/>
</dbReference>
<organism evidence="1 2">
    <name type="scientific">Mesonia oceanica</name>
    <dbReference type="NCBI Taxonomy" id="2687242"/>
    <lineage>
        <taxon>Bacteria</taxon>
        <taxon>Pseudomonadati</taxon>
        <taxon>Bacteroidota</taxon>
        <taxon>Flavobacteriia</taxon>
        <taxon>Flavobacteriales</taxon>
        <taxon>Flavobacteriaceae</taxon>
        <taxon>Mesonia</taxon>
    </lineage>
</organism>
<evidence type="ECO:0000313" key="1">
    <source>
        <dbReference type="EMBL" id="VVV01444.1"/>
    </source>
</evidence>
<accession>A0AC61YAB7</accession>
<protein>
    <submittedName>
        <fullName evidence="1">Uncharacterized protein</fullName>
    </submittedName>
</protein>
<comment type="caution">
    <text evidence="1">The sequence shown here is derived from an EMBL/GenBank/DDBJ whole genome shotgun (WGS) entry which is preliminary data.</text>
</comment>
<gene>
    <name evidence="1" type="ORF">FVB9532_02736</name>
</gene>
<proteinExistence type="predicted"/>
<name>A0AC61YAB7_9FLAO</name>
<evidence type="ECO:0000313" key="2">
    <source>
        <dbReference type="Proteomes" id="UP000356253"/>
    </source>
</evidence>
<reference evidence="1" key="1">
    <citation type="submission" date="2019-09" db="EMBL/GenBank/DDBJ databases">
        <authorList>
            <person name="Rodrigo-Torres L."/>
            <person name="Arahal R. D."/>
            <person name="Lucena T."/>
        </authorList>
    </citation>
    <scope>NUCLEOTIDE SEQUENCE</scope>
    <source>
        <strain evidence="1">ISS653</strain>
    </source>
</reference>
<keyword evidence="2" id="KW-1185">Reference proteome</keyword>
<sequence>MKRVLKLIGKIILILISIPLLYFLIALILSTITVNQKQVYSKETFVYLNTNGVHLDIIIPKEKINPSLLKDLEVNKNATYFSFGWGDENFYLNTPQWKDLTFKNAIKALFLKSSTLIHLTTYAEVHPNWIKIEVSQQQLSTLNNYIEKSFYKNAESKKVILPNKGYSYNDNFYKATGNYTCFFTCNTWVNSAFKEAKLKACLWTPFDFGLMNKYSN</sequence>
<dbReference type="Proteomes" id="UP000356253">
    <property type="component" value="Unassembled WGS sequence"/>
</dbReference>